<sequence length="746" mass="79951">MFHAVFVFSALASALVAHAQSFGSPLPAADAMFPLILRTPYFNSWVGITESSLDLALYVWPSFWDSTIIDWCGMIRIDKNSTYQWLGKAFQPGLSIDLTNISVTATSTTFHITAGPMDLNVSFISPIEPSNLAWQSLAFGYISVDASANDGQPHTVQIYSDITGVPWASPFYGTSDMNWTTYTADPTMMYHQIEPLSPVPMSEFHDLAQDATVYYGMAARPGITWMSDTDTIPRARFYTTGTLPNTTLSVANATDATGHQSVSAFAISIDLGDIVETNGSVVWAFGMVRDPAVTYVAEDGSQQQRSPYWRSQFETPQEAISALLQDYPNGVNRWGNINDNICSGTIVPLKDDFLNCDQLMLLALRQAVGGTELTIGGSSDNQWNTSDVKMLMKDLGSSGRVNPVEGLYASFPAFLYLNASYGGYLLEPVFEFAASSRWSYPYAPRDIGLQYPNATGNNASHSQGVEQSGNMLIMALAHARTSGDGSLISGYYGLLKNWADYLISNTLPLSDGQEDADGQSGNSTNLSLKGIIAIKAMSAISDVCNVPADSAHYANVSSVYAKIWQSEAISSSSPPHVLAHFGDENSWTLAYNLYADKLLQSNVIDQDPSSTGGAATASASHKPKLGPIIGGTIGGVGGLLLLIAAVILWGRYRQHRRQNLPPQAGAVAEQPTHPLSSDLASSTASLEPKIDPTAMRHGGGEYLPSSPEPAPALIASTTNIAPAVSVPARETLMSVDTAAPHLVSQG</sequence>
<dbReference type="InterPro" id="IPR052743">
    <property type="entry name" value="Glutaminase_GtaA"/>
</dbReference>
<keyword evidence="2" id="KW-0732">Signal</keyword>
<evidence type="ECO:0000259" key="3">
    <source>
        <dbReference type="Pfam" id="PF16335"/>
    </source>
</evidence>
<feature type="transmembrane region" description="Helical" evidence="1">
    <location>
        <begin position="628"/>
        <end position="649"/>
    </location>
</feature>
<feature type="chain" id="PRO_5015332265" description="Glutaminase A" evidence="2">
    <location>
        <begin position="20"/>
        <end position="746"/>
    </location>
</feature>
<feature type="domain" description="Glutaminase A central" evidence="3">
    <location>
        <begin position="358"/>
        <end position="607"/>
    </location>
</feature>
<evidence type="ECO:0000313" key="6">
    <source>
        <dbReference type="Proteomes" id="UP000186601"/>
    </source>
</evidence>
<name>A0A2R6PN41_9APHY</name>
<keyword evidence="1" id="KW-1133">Transmembrane helix</keyword>
<dbReference type="Proteomes" id="UP000186601">
    <property type="component" value="Unassembled WGS sequence"/>
</dbReference>
<protein>
    <recommendedName>
        <fullName evidence="7">Glutaminase A</fullName>
    </recommendedName>
</protein>
<dbReference type="Pfam" id="PF16335">
    <property type="entry name" value="GtaA_6_Hairpin"/>
    <property type="match status" value="1"/>
</dbReference>
<dbReference type="STRING" id="98765.A0A2R6PN41"/>
<dbReference type="InterPro" id="IPR033433">
    <property type="entry name" value="GtaA_N"/>
</dbReference>
<dbReference type="InterPro" id="IPR032514">
    <property type="entry name" value="GtaA_central"/>
</dbReference>
<feature type="domain" description="Glutaminase A N-terminal" evidence="4">
    <location>
        <begin position="106"/>
        <end position="332"/>
    </location>
</feature>
<dbReference type="PANTHER" id="PTHR31987:SF1">
    <property type="entry name" value="GLUTAMINASE A"/>
    <property type="match status" value="1"/>
</dbReference>
<evidence type="ECO:0000256" key="2">
    <source>
        <dbReference type="SAM" id="SignalP"/>
    </source>
</evidence>
<keyword evidence="1" id="KW-0812">Transmembrane</keyword>
<evidence type="ECO:0000259" key="4">
    <source>
        <dbReference type="Pfam" id="PF17168"/>
    </source>
</evidence>
<dbReference type="PANTHER" id="PTHR31987">
    <property type="entry name" value="GLUTAMINASE A-RELATED"/>
    <property type="match status" value="1"/>
</dbReference>
<feature type="signal peptide" evidence="2">
    <location>
        <begin position="1"/>
        <end position="19"/>
    </location>
</feature>
<evidence type="ECO:0000256" key="1">
    <source>
        <dbReference type="SAM" id="Phobius"/>
    </source>
</evidence>
<keyword evidence="1" id="KW-0472">Membrane</keyword>
<evidence type="ECO:0008006" key="7">
    <source>
        <dbReference type="Google" id="ProtNLM"/>
    </source>
</evidence>
<dbReference type="EMBL" id="MLYV02000465">
    <property type="protein sequence ID" value="PSR93883.1"/>
    <property type="molecule type" value="Genomic_DNA"/>
</dbReference>
<proteinExistence type="predicted"/>
<gene>
    <name evidence="5" type="ORF">PHLCEN_2v4576</name>
</gene>
<dbReference type="AlphaFoldDB" id="A0A2R6PN41"/>
<evidence type="ECO:0000313" key="5">
    <source>
        <dbReference type="EMBL" id="PSR93883.1"/>
    </source>
</evidence>
<reference evidence="5 6" key="1">
    <citation type="submission" date="2018-02" db="EMBL/GenBank/DDBJ databases">
        <title>Genome sequence of the basidiomycete white-rot fungus Phlebia centrifuga.</title>
        <authorList>
            <person name="Granchi Z."/>
            <person name="Peng M."/>
            <person name="de Vries R.P."/>
            <person name="Hilden K."/>
            <person name="Makela M.R."/>
            <person name="Grigoriev I."/>
            <person name="Riley R."/>
        </authorList>
    </citation>
    <scope>NUCLEOTIDE SEQUENCE [LARGE SCALE GENOMIC DNA]</scope>
    <source>
        <strain evidence="5 6">FBCC195</strain>
    </source>
</reference>
<dbReference type="OrthoDB" id="3918848at2759"/>
<dbReference type="Pfam" id="PF17168">
    <property type="entry name" value="DUF5127"/>
    <property type="match status" value="1"/>
</dbReference>
<organism evidence="5 6">
    <name type="scientific">Hermanssonia centrifuga</name>
    <dbReference type="NCBI Taxonomy" id="98765"/>
    <lineage>
        <taxon>Eukaryota</taxon>
        <taxon>Fungi</taxon>
        <taxon>Dikarya</taxon>
        <taxon>Basidiomycota</taxon>
        <taxon>Agaricomycotina</taxon>
        <taxon>Agaricomycetes</taxon>
        <taxon>Polyporales</taxon>
        <taxon>Meruliaceae</taxon>
        <taxon>Hermanssonia</taxon>
    </lineage>
</organism>
<comment type="caution">
    <text evidence="5">The sequence shown here is derived from an EMBL/GenBank/DDBJ whole genome shotgun (WGS) entry which is preliminary data.</text>
</comment>
<accession>A0A2R6PN41</accession>
<keyword evidence="6" id="KW-1185">Reference proteome</keyword>